<dbReference type="GO" id="GO:0046933">
    <property type="term" value="F:proton-transporting ATP synthase activity, rotational mechanism"/>
    <property type="evidence" value="ECO:0007669"/>
    <property type="project" value="InterPro"/>
</dbReference>
<protein>
    <submittedName>
        <fullName evidence="10">F-type H+-transporting ATPase subunit gamma</fullName>
    </submittedName>
</protein>
<evidence type="ECO:0000256" key="4">
    <source>
        <dbReference type="ARBA" id="ARBA00022448"/>
    </source>
</evidence>
<keyword evidence="4" id="KW-0813">Transport</keyword>
<dbReference type="InterPro" id="IPR000131">
    <property type="entry name" value="ATP_synth_F1_gsu"/>
</dbReference>
<keyword evidence="8" id="KW-0139">CF(1)</keyword>
<sequence>MSGKLSEIEARIAATHQLEAVVGAMRGIAAARSRDAHARLAGIRACATAAGAAIGDILAFGPSSASTSAADAHDGAEVCIVIGAEQGFVGGLNDRIADEALRLGRARAGHWLLVGGRLAGACAERGVADAWSAPMAAHPAGVPHLAARVTDALYARLVDGGRVTRVTVTHALPGESRLRIVRRTLIPFDFARFHVTPRALPPLVNVAPARLLAELVELYVFIELCEALMLSFAAENEARVRAMLAARANVQERLAGLSQQYRATRQDEITSEIVELTTGREAAQRAGD</sequence>
<dbReference type="OrthoDB" id="187217at2"/>
<keyword evidence="7" id="KW-0472">Membrane</keyword>
<comment type="subcellular location">
    <subcellularLocation>
        <location evidence="2">Membrane</location>
        <topology evidence="2">Peripheral membrane protein</topology>
    </subcellularLocation>
</comment>
<keyword evidence="11" id="KW-1185">Reference proteome</keyword>
<proteinExistence type="inferred from homology"/>
<dbReference type="Pfam" id="PF00231">
    <property type="entry name" value="ATP-synt"/>
    <property type="match status" value="1"/>
</dbReference>
<dbReference type="Gene3D" id="1.10.287.80">
    <property type="entry name" value="ATP synthase, gamma subunit, helix hairpin domain"/>
    <property type="match status" value="1"/>
</dbReference>
<keyword evidence="6" id="KW-0406">Ion transport</keyword>
<dbReference type="STRING" id="416944.SAMN05421548_11562"/>
<evidence type="ECO:0000313" key="10">
    <source>
        <dbReference type="EMBL" id="SDD15833.1"/>
    </source>
</evidence>
<dbReference type="Gene3D" id="3.40.1380.10">
    <property type="match status" value="1"/>
</dbReference>
<dbReference type="EMBL" id="FMYQ01000015">
    <property type="protein sequence ID" value="SDD15833.1"/>
    <property type="molecule type" value="Genomic_DNA"/>
</dbReference>
<dbReference type="RefSeq" id="WP_091998708.1">
    <property type="nucleotide sequence ID" value="NZ_FMYQ01000015.1"/>
</dbReference>
<dbReference type="SUPFAM" id="SSF52943">
    <property type="entry name" value="ATP synthase (F1-ATPase), gamma subunit"/>
    <property type="match status" value="1"/>
</dbReference>
<evidence type="ECO:0000256" key="5">
    <source>
        <dbReference type="ARBA" id="ARBA00022781"/>
    </source>
</evidence>
<dbReference type="PRINTS" id="PR00126">
    <property type="entry name" value="ATPASEGAMMA"/>
</dbReference>
<dbReference type="AlphaFoldDB" id="A0A1G6SGD6"/>
<evidence type="ECO:0000256" key="2">
    <source>
        <dbReference type="ARBA" id="ARBA00004170"/>
    </source>
</evidence>
<evidence type="ECO:0000256" key="1">
    <source>
        <dbReference type="ARBA" id="ARBA00003456"/>
    </source>
</evidence>
<reference evidence="11" key="1">
    <citation type="submission" date="2016-09" db="EMBL/GenBank/DDBJ databases">
        <authorList>
            <person name="Varghese N."/>
            <person name="Submissions S."/>
        </authorList>
    </citation>
    <scope>NUCLEOTIDE SEQUENCE [LARGE SCALE GENOMIC DNA]</scope>
    <source>
        <strain evidence="11">TNe-862</strain>
    </source>
</reference>
<comment type="similarity">
    <text evidence="3">Belongs to the ATPase gamma chain family.</text>
</comment>
<evidence type="ECO:0000256" key="3">
    <source>
        <dbReference type="ARBA" id="ARBA00007681"/>
    </source>
</evidence>
<comment type="function">
    <text evidence="1">Produces ATP from ADP in the presence of a proton gradient across the membrane. The gamma chain is believed to be important in regulating ATPase activity and the flow of protons through the CF(0) complex.</text>
</comment>
<dbReference type="GO" id="GO:0045259">
    <property type="term" value="C:proton-transporting ATP synthase complex"/>
    <property type="evidence" value="ECO:0007669"/>
    <property type="project" value="UniProtKB-KW"/>
</dbReference>
<evidence type="ECO:0000313" key="11">
    <source>
        <dbReference type="Proteomes" id="UP000198908"/>
    </source>
</evidence>
<organism evidence="10 11">
    <name type="scientific">Paraburkholderia lycopersici</name>
    <dbReference type="NCBI Taxonomy" id="416944"/>
    <lineage>
        <taxon>Bacteria</taxon>
        <taxon>Pseudomonadati</taxon>
        <taxon>Pseudomonadota</taxon>
        <taxon>Betaproteobacteria</taxon>
        <taxon>Burkholderiales</taxon>
        <taxon>Burkholderiaceae</taxon>
        <taxon>Paraburkholderia</taxon>
    </lineage>
</organism>
<dbReference type="Proteomes" id="UP000198908">
    <property type="component" value="Unassembled WGS sequence"/>
</dbReference>
<evidence type="ECO:0000256" key="7">
    <source>
        <dbReference type="ARBA" id="ARBA00023136"/>
    </source>
</evidence>
<keyword evidence="9" id="KW-0066">ATP synthesis</keyword>
<name>A0A1G6SGD6_9BURK</name>
<gene>
    <name evidence="10" type="ORF">SAMN05421548_11562</name>
</gene>
<dbReference type="InterPro" id="IPR035968">
    <property type="entry name" value="ATP_synth_F1_ATPase_gsu"/>
</dbReference>
<keyword evidence="5" id="KW-0375">Hydrogen ion transport</keyword>
<evidence type="ECO:0000256" key="8">
    <source>
        <dbReference type="ARBA" id="ARBA00023196"/>
    </source>
</evidence>
<accession>A0A1G6SGD6</accession>
<evidence type="ECO:0000256" key="9">
    <source>
        <dbReference type="ARBA" id="ARBA00023310"/>
    </source>
</evidence>
<evidence type="ECO:0000256" key="6">
    <source>
        <dbReference type="ARBA" id="ARBA00023065"/>
    </source>
</evidence>